<name>A0A4R9I7W3_9LEPT</name>
<comment type="caution">
    <text evidence="1">The sequence shown here is derived from an EMBL/GenBank/DDBJ whole genome shotgun (WGS) entry which is preliminary data.</text>
</comment>
<dbReference type="Proteomes" id="UP000298009">
    <property type="component" value="Unassembled WGS sequence"/>
</dbReference>
<dbReference type="RefSeq" id="WP_135601688.1">
    <property type="nucleotide sequence ID" value="NZ_RQFK01000026.1"/>
</dbReference>
<dbReference type="OrthoDB" id="332186at2"/>
<reference evidence="1" key="1">
    <citation type="journal article" date="2019" name="PLoS Negl. Trop. Dis.">
        <title>Revisiting the worldwide diversity of Leptospira species in the environment.</title>
        <authorList>
            <person name="Vincent A.T."/>
            <person name="Schiettekatte O."/>
            <person name="Bourhy P."/>
            <person name="Veyrier F.J."/>
            <person name="Picardeau M."/>
        </authorList>
    </citation>
    <scope>NUCLEOTIDE SEQUENCE [LARGE SCALE GENOMIC DNA]</scope>
    <source>
        <strain evidence="1">201800287</strain>
    </source>
</reference>
<evidence type="ECO:0008006" key="3">
    <source>
        <dbReference type="Google" id="ProtNLM"/>
    </source>
</evidence>
<evidence type="ECO:0000313" key="1">
    <source>
        <dbReference type="EMBL" id="TGK81826.1"/>
    </source>
</evidence>
<dbReference type="EMBL" id="RQFK01000026">
    <property type="protein sequence ID" value="TGK81826.1"/>
    <property type="molecule type" value="Genomic_DNA"/>
</dbReference>
<evidence type="ECO:0000313" key="2">
    <source>
        <dbReference type="Proteomes" id="UP000298009"/>
    </source>
</evidence>
<dbReference type="NCBIfam" id="NF047708">
    <property type="entry name" value="LIC20153_fam"/>
    <property type="match status" value="1"/>
</dbReference>
<proteinExistence type="predicted"/>
<organism evidence="1 2">
    <name type="scientific">Leptospira noumeaensis</name>
    <dbReference type="NCBI Taxonomy" id="2484964"/>
    <lineage>
        <taxon>Bacteria</taxon>
        <taxon>Pseudomonadati</taxon>
        <taxon>Spirochaetota</taxon>
        <taxon>Spirochaetia</taxon>
        <taxon>Leptospirales</taxon>
        <taxon>Leptospiraceae</taxon>
        <taxon>Leptospira</taxon>
    </lineage>
</organism>
<gene>
    <name evidence="1" type="ORF">EHQ24_11070</name>
</gene>
<accession>A0A4R9I7W3</accession>
<keyword evidence="2" id="KW-1185">Reference proteome</keyword>
<protein>
    <recommendedName>
        <fullName evidence="3">Lipoprotein</fullName>
    </recommendedName>
</protein>
<sequence length="188" mass="19356">MKSLQNKTKLIILLGLVAGLTLQCEKKDDDKDTTLLIGLAALTTSSGDCSVSASGKATINTWTTDITGTTGATLSKLGSVPIVGHTTAAMKLTSDASTTLTVNGSAFIIVYKATACPLTTDNIAATPANFSITGATDSNSEFPSSYKITNQTATLTFNGTSGAGGYYVFIYAIPRNGQSAAVTYTFTP</sequence>
<dbReference type="AlphaFoldDB" id="A0A4R9I7W3"/>